<evidence type="ECO:0000256" key="2">
    <source>
        <dbReference type="ARBA" id="ARBA00008114"/>
    </source>
</evidence>
<evidence type="ECO:0000313" key="10">
    <source>
        <dbReference type="EMBL" id="RAO79832.1"/>
    </source>
</evidence>
<feature type="domain" description="Cation efflux protein transmembrane" evidence="8">
    <location>
        <begin position="16"/>
        <end position="205"/>
    </location>
</feature>
<dbReference type="InterPro" id="IPR058533">
    <property type="entry name" value="Cation_efflux_TM"/>
</dbReference>
<name>A0A328PH35_9EURY</name>
<dbReference type="Gene3D" id="1.20.1510.10">
    <property type="entry name" value="Cation efflux protein transmembrane domain"/>
    <property type="match status" value="1"/>
</dbReference>
<feature type="transmembrane region" description="Helical" evidence="7">
    <location>
        <begin position="180"/>
        <end position="197"/>
    </location>
</feature>
<keyword evidence="3" id="KW-0813">Transport</keyword>
<dbReference type="RefSeq" id="WP_112093142.1">
    <property type="nucleotide sequence ID" value="NZ_QLOE01000001.1"/>
</dbReference>
<keyword evidence="4 7" id="KW-0812">Transmembrane</keyword>
<comment type="subcellular location">
    <subcellularLocation>
        <location evidence="1">Membrane</location>
        <topology evidence="1">Multi-pass membrane protein</topology>
    </subcellularLocation>
</comment>
<evidence type="ECO:0000259" key="9">
    <source>
        <dbReference type="Pfam" id="PF16916"/>
    </source>
</evidence>
<feature type="transmembrane region" description="Helical" evidence="7">
    <location>
        <begin position="155"/>
        <end position="174"/>
    </location>
</feature>
<evidence type="ECO:0000313" key="11">
    <source>
        <dbReference type="Proteomes" id="UP000249782"/>
    </source>
</evidence>
<feature type="transmembrane region" description="Helical" evidence="7">
    <location>
        <begin position="76"/>
        <end position="94"/>
    </location>
</feature>
<feature type="transmembrane region" description="Helical" evidence="7">
    <location>
        <begin position="114"/>
        <end position="134"/>
    </location>
</feature>
<dbReference type="Pfam" id="PF16916">
    <property type="entry name" value="ZT_dimer"/>
    <property type="match status" value="1"/>
</dbReference>
<dbReference type="GO" id="GO:0008324">
    <property type="term" value="F:monoatomic cation transmembrane transporter activity"/>
    <property type="evidence" value="ECO:0007669"/>
    <property type="project" value="InterPro"/>
</dbReference>
<evidence type="ECO:0000256" key="4">
    <source>
        <dbReference type="ARBA" id="ARBA00022692"/>
    </source>
</evidence>
<evidence type="ECO:0000256" key="3">
    <source>
        <dbReference type="ARBA" id="ARBA00022448"/>
    </source>
</evidence>
<gene>
    <name evidence="10" type="ORF">DPC56_00700</name>
</gene>
<evidence type="ECO:0000256" key="1">
    <source>
        <dbReference type="ARBA" id="ARBA00004141"/>
    </source>
</evidence>
<dbReference type="Pfam" id="PF01545">
    <property type="entry name" value="Cation_efflux"/>
    <property type="match status" value="1"/>
</dbReference>
<dbReference type="PANTHER" id="PTHR43840:SF15">
    <property type="entry name" value="MITOCHONDRIAL METAL TRANSPORTER 1-RELATED"/>
    <property type="match status" value="1"/>
</dbReference>
<reference evidence="10 11" key="1">
    <citation type="submission" date="2018-06" db="EMBL/GenBank/DDBJ databases">
        <title>Draft genome sequence of hyperthermophilic methanogen Methanothermobacter tenebrarum sp. MCM-B 1447.</title>
        <authorList>
            <person name="Pore S.D."/>
            <person name="Dagar S."/>
            <person name="Dhakephalkar P.K."/>
        </authorList>
    </citation>
    <scope>NUCLEOTIDE SEQUENCE [LARGE SCALE GENOMIC DNA]</scope>
    <source>
        <strain evidence="10 11">MCM B 1447</strain>
    </source>
</reference>
<dbReference type="InterPro" id="IPR002524">
    <property type="entry name" value="Cation_efflux"/>
</dbReference>
<evidence type="ECO:0000256" key="7">
    <source>
        <dbReference type="SAM" id="Phobius"/>
    </source>
</evidence>
<keyword evidence="11" id="KW-1185">Reference proteome</keyword>
<evidence type="ECO:0000259" key="8">
    <source>
        <dbReference type="Pfam" id="PF01545"/>
    </source>
</evidence>
<dbReference type="AlphaFoldDB" id="A0A328PH35"/>
<feature type="transmembrane region" description="Helical" evidence="7">
    <location>
        <begin position="12"/>
        <end position="41"/>
    </location>
</feature>
<feature type="domain" description="Cation efflux protein cytoplasmic" evidence="9">
    <location>
        <begin position="210"/>
        <end position="286"/>
    </location>
</feature>
<dbReference type="InterPro" id="IPR027469">
    <property type="entry name" value="Cation_efflux_TMD_sf"/>
</dbReference>
<dbReference type="InterPro" id="IPR027470">
    <property type="entry name" value="Cation_efflux_CTD"/>
</dbReference>
<dbReference type="GO" id="GO:0016020">
    <property type="term" value="C:membrane"/>
    <property type="evidence" value="ECO:0007669"/>
    <property type="project" value="UniProtKB-SubCell"/>
</dbReference>
<proteinExistence type="inferred from homology"/>
<comment type="similarity">
    <text evidence="2">Belongs to the cation diffusion facilitator (CDF) transporter (TC 2.A.4) family.</text>
</comment>
<dbReference type="Proteomes" id="UP000249782">
    <property type="component" value="Unassembled WGS sequence"/>
</dbReference>
<dbReference type="SUPFAM" id="SSF161111">
    <property type="entry name" value="Cation efflux protein transmembrane domain-like"/>
    <property type="match status" value="1"/>
</dbReference>
<dbReference type="InterPro" id="IPR036837">
    <property type="entry name" value="Cation_efflux_CTD_sf"/>
</dbReference>
<dbReference type="OrthoDB" id="8907at2157"/>
<evidence type="ECO:0000256" key="5">
    <source>
        <dbReference type="ARBA" id="ARBA00022989"/>
    </source>
</evidence>
<keyword evidence="5 7" id="KW-1133">Transmembrane helix</keyword>
<dbReference type="EMBL" id="QLOE01000001">
    <property type="protein sequence ID" value="RAO79832.1"/>
    <property type="molecule type" value="Genomic_DNA"/>
</dbReference>
<dbReference type="InterPro" id="IPR050291">
    <property type="entry name" value="CDF_Transporter"/>
</dbReference>
<dbReference type="NCBIfam" id="TIGR01297">
    <property type="entry name" value="CDF"/>
    <property type="match status" value="1"/>
</dbReference>
<feature type="transmembrane region" description="Helical" evidence="7">
    <location>
        <begin position="47"/>
        <end position="64"/>
    </location>
</feature>
<dbReference type="SUPFAM" id="SSF160240">
    <property type="entry name" value="Cation efflux protein cytoplasmic domain-like"/>
    <property type="match status" value="1"/>
</dbReference>
<sequence length="292" mass="31794">MDDKRAELGKKAAYTGIIGNILLTVLNFIVGIMAGSVALIAEAAHTLSDILTSIITFIGFRIGLKPADIEHPYGHGRAEALAGLVVVLFLGIVAYEILSEAYKKLFIVSTPPDYIAAVMALVGIIANSIMTHYMMSIGKKINSPAIIADAQHQKIDIFSCTLILVGVIGSNLGLKFLDPLVAILIAFIVLKTAFDVGRENINNIMGKVPSRNIMAEIRRSAMSIKGVMGIHNVRINYFGPYAAVDLHIEVDGDMNLREAHCISHKVEKKIIEDIDLIRIVNVHACPFNEKNH</sequence>
<accession>A0A328PH35</accession>
<keyword evidence="6 7" id="KW-0472">Membrane</keyword>
<dbReference type="Gene3D" id="3.30.70.1350">
    <property type="entry name" value="Cation efflux protein, cytoplasmic domain"/>
    <property type="match status" value="1"/>
</dbReference>
<organism evidence="10 11">
    <name type="scientific">Methanothermobacter tenebrarum</name>
    <dbReference type="NCBI Taxonomy" id="680118"/>
    <lineage>
        <taxon>Archaea</taxon>
        <taxon>Methanobacteriati</taxon>
        <taxon>Methanobacteriota</taxon>
        <taxon>Methanomada group</taxon>
        <taxon>Methanobacteria</taxon>
        <taxon>Methanobacteriales</taxon>
        <taxon>Methanobacteriaceae</taxon>
        <taxon>Methanothermobacter</taxon>
    </lineage>
</organism>
<dbReference type="PANTHER" id="PTHR43840">
    <property type="entry name" value="MITOCHONDRIAL METAL TRANSPORTER 1-RELATED"/>
    <property type="match status" value="1"/>
</dbReference>
<evidence type="ECO:0000256" key="6">
    <source>
        <dbReference type="ARBA" id="ARBA00023136"/>
    </source>
</evidence>
<protein>
    <submittedName>
        <fullName evidence="10">Cation transporter</fullName>
    </submittedName>
</protein>
<comment type="caution">
    <text evidence="10">The sequence shown here is derived from an EMBL/GenBank/DDBJ whole genome shotgun (WGS) entry which is preliminary data.</text>
</comment>
<dbReference type="FunFam" id="1.20.1510.10:FF:000006">
    <property type="entry name" value="Divalent cation efflux transporter"/>
    <property type="match status" value="1"/>
</dbReference>